<dbReference type="PANTHER" id="PTHR43920:SF5">
    <property type="entry name" value="CHLORIDE INTRACELLULAR CHANNEL CLIC"/>
    <property type="match status" value="1"/>
</dbReference>
<dbReference type="Proteomes" id="UP000095283">
    <property type="component" value="Unplaced"/>
</dbReference>
<reference evidence="5" key="1">
    <citation type="submission" date="2016-11" db="UniProtKB">
        <authorList>
            <consortium name="WormBaseParasite"/>
        </authorList>
    </citation>
    <scope>IDENTIFICATION</scope>
</reference>
<keyword evidence="1" id="KW-0479">Metal-binding</keyword>
<keyword evidence="1" id="KW-0862">Zinc</keyword>
<evidence type="ECO:0000259" key="3">
    <source>
        <dbReference type="PROSITE" id="PS50157"/>
    </source>
</evidence>
<protein>
    <submittedName>
        <fullName evidence="5">C2H2-type domain-containing protein</fullName>
    </submittedName>
</protein>
<evidence type="ECO:0000313" key="5">
    <source>
        <dbReference type="WBParaSite" id="Hba_11313"/>
    </source>
</evidence>
<feature type="domain" description="C2H2-type" evidence="3">
    <location>
        <begin position="437"/>
        <end position="467"/>
    </location>
</feature>
<dbReference type="GO" id="GO:0005737">
    <property type="term" value="C:cytoplasm"/>
    <property type="evidence" value="ECO:0007669"/>
    <property type="project" value="TreeGrafter"/>
</dbReference>
<proteinExistence type="predicted"/>
<keyword evidence="1" id="KW-0863">Zinc-finger</keyword>
<feature type="transmembrane region" description="Helical" evidence="2">
    <location>
        <begin position="31"/>
        <end position="52"/>
    </location>
</feature>
<dbReference type="Gene3D" id="1.20.1050.10">
    <property type="match status" value="1"/>
</dbReference>
<dbReference type="WBParaSite" id="Hba_11313">
    <property type="protein sequence ID" value="Hba_11313"/>
    <property type="gene ID" value="Hba_11313"/>
</dbReference>
<dbReference type="InterPro" id="IPR036282">
    <property type="entry name" value="Glutathione-S-Trfase_C_sf"/>
</dbReference>
<keyword evidence="4" id="KW-1185">Reference proteome</keyword>
<dbReference type="AlphaFoldDB" id="A0A1I7X1I7"/>
<keyword evidence="2" id="KW-0812">Transmembrane</keyword>
<name>A0A1I7X1I7_HETBA</name>
<evidence type="ECO:0000313" key="4">
    <source>
        <dbReference type="Proteomes" id="UP000095283"/>
    </source>
</evidence>
<dbReference type="PROSITE" id="PS50157">
    <property type="entry name" value="ZINC_FINGER_C2H2_2"/>
    <property type="match status" value="1"/>
</dbReference>
<keyword evidence="2" id="KW-1133">Transmembrane helix</keyword>
<dbReference type="GO" id="GO:0016324">
    <property type="term" value="C:apical plasma membrane"/>
    <property type="evidence" value="ECO:0007669"/>
    <property type="project" value="TreeGrafter"/>
</dbReference>
<sequence>MADDYQVQVQSNGNGETLKKPLLELYVKVGFIRYIYIHIYLFIYLCSLFTCFRGATYTDNREIEGRIFHLAKEFRVPLFEKDPAVEKRIESLYRVRLNCLMHLSTFLMSSYVYNFSFQNFKLFLRSKSELDKGRKEVSTIDSLPPQIRTHYNRVVEQLAGIDQLLAERQTRYLLGASMTEYDCELMPRLHHMRIVGQRLLQISSLDDLICNKVIILFYLQYNGVRRQKKETLLKRGRGRPRVRPQLGVNDGANSIHGYKFTNADCLKTYRNLKSLAEFVQSFSKDEQEKFIRGALKANHGSLECFLCDKELSSSLGLVIHLKKCKQRFHDRLRIHAKIISKRDNKFNKTSGGTGKESVKNVVSLQHLKEEPSIWLRLSHTDKIDVLHKLFPSKISCFAFGNKDCPIYSNSKEAILHLDNCIQHMYFTFKAMVAHGQLPCLECGKMYHHQYGLIYHLDRCNVNEGERPWKCYRCGFNTSVAKASQHLDACWAENGSLETNQEGKPLVLKRLGDINLRSGKSVVKENETKDIRVPALESALLESEDYGNTTVLYCGGPINAIRVAPNQLSEGIQEGIIEVLYYLKVNIRNVCGYIIYCN</sequence>
<keyword evidence="2" id="KW-0472">Membrane</keyword>
<evidence type="ECO:0000256" key="2">
    <source>
        <dbReference type="SAM" id="Phobius"/>
    </source>
</evidence>
<feature type="transmembrane region" description="Helical" evidence="2">
    <location>
        <begin position="97"/>
        <end position="117"/>
    </location>
</feature>
<dbReference type="InterPro" id="IPR013087">
    <property type="entry name" value="Znf_C2H2_type"/>
</dbReference>
<dbReference type="GO" id="GO:0005254">
    <property type="term" value="F:chloride channel activity"/>
    <property type="evidence" value="ECO:0007669"/>
    <property type="project" value="TreeGrafter"/>
</dbReference>
<accession>A0A1I7X1I7</accession>
<dbReference type="SUPFAM" id="SSF47616">
    <property type="entry name" value="GST C-terminal domain-like"/>
    <property type="match status" value="1"/>
</dbReference>
<organism evidence="4 5">
    <name type="scientific">Heterorhabditis bacteriophora</name>
    <name type="common">Entomopathogenic nematode worm</name>
    <dbReference type="NCBI Taxonomy" id="37862"/>
    <lineage>
        <taxon>Eukaryota</taxon>
        <taxon>Metazoa</taxon>
        <taxon>Ecdysozoa</taxon>
        <taxon>Nematoda</taxon>
        <taxon>Chromadorea</taxon>
        <taxon>Rhabditida</taxon>
        <taxon>Rhabditina</taxon>
        <taxon>Rhabditomorpha</taxon>
        <taxon>Strongyloidea</taxon>
        <taxon>Heterorhabditidae</taxon>
        <taxon>Heterorhabditis</taxon>
    </lineage>
</organism>
<dbReference type="PANTHER" id="PTHR43920">
    <property type="entry name" value="CHLORIDE INTRACELLULAR CHANNEL, ISOFORM A"/>
    <property type="match status" value="1"/>
</dbReference>
<evidence type="ECO:0000256" key="1">
    <source>
        <dbReference type="PROSITE-ProRule" id="PRU00042"/>
    </source>
</evidence>
<dbReference type="GO" id="GO:0008270">
    <property type="term" value="F:zinc ion binding"/>
    <property type="evidence" value="ECO:0007669"/>
    <property type="project" value="UniProtKB-KW"/>
</dbReference>